<reference evidence="3" key="1">
    <citation type="submission" date="2016-11" db="EMBL/GenBank/DDBJ databases">
        <authorList>
            <person name="Varghese N."/>
            <person name="Submissions S."/>
        </authorList>
    </citation>
    <scope>NUCLEOTIDE SEQUENCE [LARGE SCALE GENOMIC DNA]</scope>
    <source>
        <strain evidence="3">DSM 24579</strain>
    </source>
</reference>
<dbReference type="EMBL" id="FQVT01000004">
    <property type="protein sequence ID" value="SHF99194.1"/>
    <property type="molecule type" value="Genomic_DNA"/>
</dbReference>
<sequence>MKFDPNKKLLPTYFKTIAYAIAGLSVVLGVLSYVEQVNLNKDIFIPLAKYLFLLALIFFSFSKEKIERKRYIEIRLKNLVSGILFITLFFLFDAAMELPRSIENRENKTGFELLMLFHIYYLIMFQRDKSKMLKTQKTKVMNESH</sequence>
<accession>A0A1M5G6B2</accession>
<feature type="transmembrane region" description="Helical" evidence="1">
    <location>
        <begin position="74"/>
        <end position="96"/>
    </location>
</feature>
<keyword evidence="1" id="KW-0812">Transmembrane</keyword>
<dbReference type="AlphaFoldDB" id="A0A1M5G6B2"/>
<evidence type="ECO:0000313" key="2">
    <source>
        <dbReference type="EMBL" id="SHF99194.1"/>
    </source>
</evidence>
<dbReference type="STRING" id="1073325.SAMN05444483_10414"/>
<organism evidence="2 3">
    <name type="scientific">Salegentibacter echinorum</name>
    <dbReference type="NCBI Taxonomy" id="1073325"/>
    <lineage>
        <taxon>Bacteria</taxon>
        <taxon>Pseudomonadati</taxon>
        <taxon>Bacteroidota</taxon>
        <taxon>Flavobacteriia</taxon>
        <taxon>Flavobacteriales</taxon>
        <taxon>Flavobacteriaceae</taxon>
        <taxon>Salegentibacter</taxon>
    </lineage>
</organism>
<evidence type="ECO:0000256" key="1">
    <source>
        <dbReference type="SAM" id="Phobius"/>
    </source>
</evidence>
<protein>
    <submittedName>
        <fullName evidence="2">Uncharacterized protein</fullName>
    </submittedName>
</protein>
<feature type="transmembrane region" description="Helical" evidence="1">
    <location>
        <begin position="43"/>
        <end position="62"/>
    </location>
</feature>
<dbReference type="OrthoDB" id="9881463at2"/>
<dbReference type="RefSeq" id="WP_072878464.1">
    <property type="nucleotide sequence ID" value="NZ_FQVT01000004.1"/>
</dbReference>
<keyword evidence="1" id="KW-0472">Membrane</keyword>
<proteinExistence type="predicted"/>
<name>A0A1M5G6B2_SALEC</name>
<keyword evidence="3" id="KW-1185">Reference proteome</keyword>
<feature type="transmembrane region" description="Helical" evidence="1">
    <location>
        <begin position="12"/>
        <end position="31"/>
    </location>
</feature>
<keyword evidence="1" id="KW-1133">Transmembrane helix</keyword>
<dbReference type="Proteomes" id="UP000183945">
    <property type="component" value="Unassembled WGS sequence"/>
</dbReference>
<feature type="transmembrane region" description="Helical" evidence="1">
    <location>
        <begin position="108"/>
        <end position="125"/>
    </location>
</feature>
<gene>
    <name evidence="2" type="ORF">SAMN05444483_10414</name>
</gene>
<evidence type="ECO:0000313" key="3">
    <source>
        <dbReference type="Proteomes" id="UP000183945"/>
    </source>
</evidence>